<gene>
    <name evidence="7" type="ORF">QNA08_06630</name>
</gene>
<dbReference type="PANTHER" id="PTHR30250">
    <property type="entry name" value="PST FAMILY PREDICTED COLANIC ACID TRANSPORTER"/>
    <property type="match status" value="1"/>
</dbReference>
<feature type="transmembrane region" description="Helical" evidence="6">
    <location>
        <begin position="350"/>
        <end position="370"/>
    </location>
</feature>
<feature type="transmembrane region" description="Helical" evidence="6">
    <location>
        <begin position="376"/>
        <end position="398"/>
    </location>
</feature>
<feature type="transmembrane region" description="Helical" evidence="6">
    <location>
        <begin position="316"/>
        <end position="338"/>
    </location>
</feature>
<keyword evidence="8" id="KW-1185">Reference proteome</keyword>
<evidence type="ECO:0000256" key="5">
    <source>
        <dbReference type="ARBA" id="ARBA00023136"/>
    </source>
</evidence>
<feature type="transmembrane region" description="Helical" evidence="6">
    <location>
        <begin position="203"/>
        <end position="224"/>
    </location>
</feature>
<feature type="transmembrane region" description="Helical" evidence="6">
    <location>
        <begin position="72"/>
        <end position="97"/>
    </location>
</feature>
<feature type="transmembrane region" description="Helical" evidence="6">
    <location>
        <begin position="135"/>
        <end position="157"/>
    </location>
</feature>
<keyword evidence="3 6" id="KW-0812">Transmembrane</keyword>
<feature type="transmembrane region" description="Helical" evidence="6">
    <location>
        <begin position="32"/>
        <end position="51"/>
    </location>
</feature>
<comment type="subcellular location">
    <subcellularLocation>
        <location evidence="1">Cell membrane</location>
        <topology evidence="1">Multi-pass membrane protein</topology>
    </subcellularLocation>
</comment>
<feature type="transmembrane region" description="Helical" evidence="6">
    <location>
        <begin position="163"/>
        <end position="182"/>
    </location>
</feature>
<dbReference type="RefSeq" id="WP_283739899.1">
    <property type="nucleotide sequence ID" value="NZ_JASJEV010000003.1"/>
</dbReference>
<keyword evidence="2" id="KW-1003">Cell membrane</keyword>
<keyword evidence="4 6" id="KW-1133">Transmembrane helix</keyword>
<proteinExistence type="predicted"/>
<evidence type="ECO:0000256" key="1">
    <source>
        <dbReference type="ARBA" id="ARBA00004651"/>
    </source>
</evidence>
<dbReference type="Proteomes" id="UP001321492">
    <property type="component" value="Unassembled WGS sequence"/>
</dbReference>
<dbReference type="EMBL" id="JASJEV010000003">
    <property type="protein sequence ID" value="MDJ1157907.1"/>
    <property type="molecule type" value="Genomic_DNA"/>
</dbReference>
<organism evidence="7 8">
    <name type="scientific">Chelatococcus albus</name>
    <dbReference type="NCBI Taxonomy" id="3047466"/>
    <lineage>
        <taxon>Bacteria</taxon>
        <taxon>Pseudomonadati</taxon>
        <taxon>Pseudomonadota</taxon>
        <taxon>Alphaproteobacteria</taxon>
        <taxon>Hyphomicrobiales</taxon>
        <taxon>Chelatococcaceae</taxon>
        <taxon>Chelatococcus</taxon>
    </lineage>
</organism>
<evidence type="ECO:0000313" key="7">
    <source>
        <dbReference type="EMBL" id="MDJ1157907.1"/>
    </source>
</evidence>
<feature type="transmembrane region" description="Helical" evidence="6">
    <location>
        <begin position="244"/>
        <end position="264"/>
    </location>
</feature>
<reference evidence="7 8" key="1">
    <citation type="submission" date="2023-05" db="EMBL/GenBank/DDBJ databases">
        <title>Chelatococcus sp. nov., a moderately thermophilic bacterium isolated from hot spring microbial mat.</title>
        <authorList>
            <person name="Hu C.-J."/>
            <person name="Li W.-J."/>
        </authorList>
    </citation>
    <scope>NUCLEOTIDE SEQUENCE [LARGE SCALE GENOMIC DNA]</scope>
    <source>
        <strain evidence="7 8">SYSU G07232</strain>
    </source>
</reference>
<evidence type="ECO:0000313" key="8">
    <source>
        <dbReference type="Proteomes" id="UP001321492"/>
    </source>
</evidence>
<evidence type="ECO:0000256" key="4">
    <source>
        <dbReference type="ARBA" id="ARBA00022989"/>
    </source>
</evidence>
<feature type="transmembrane region" description="Helical" evidence="6">
    <location>
        <begin position="7"/>
        <end position="26"/>
    </location>
</feature>
<feature type="transmembrane region" description="Helical" evidence="6">
    <location>
        <begin position="285"/>
        <end position="304"/>
    </location>
</feature>
<accession>A0ABT7AEV7</accession>
<evidence type="ECO:0000256" key="3">
    <source>
        <dbReference type="ARBA" id="ARBA00022692"/>
    </source>
</evidence>
<keyword evidence="5 6" id="KW-0472">Membrane</keyword>
<feature type="transmembrane region" description="Helical" evidence="6">
    <location>
        <begin position="410"/>
        <end position="428"/>
    </location>
</feature>
<sequence>MAIILTFMVNTGLNFVLGLIVAKFLGPDEFGRYAIALAVGTVLNTALFDWLRLSATRFYSERTRAEQPAVRATLDTTFAGFAGILVVTAGLVAALGFDLALTTPVLLAAVGMGICNALFDYHAALARSRFLERGYMLFVLVKNAAAFVLMIGAAYLFRDAALVGAGLCLSVGLALVVIRPALADPHLSPRLADRALMLRFARYGLPLVLANVVYQLLPLANRAFAAAHYGYGEAGQFSLAADLGVRIFAAVGSALDILLFQLAVRKDEEDGRAAAERQIAQNMAVVALLLMPLAAGYWLMLPAFEALVVPEPFRGTFSAYSTLLIPALFAFAVTQYALNPIFQLEKATAPVTSAALVALAVDLALVAVLPQRYGPISLAMAQSGGMLAGLLVLAGLAARRTRTRPPVKDLLATLAATTLMAMVLFPLRGREPHLATLIVSLLVGGAAYVGTALAFDVAGIRGLLGRRRGARRPAVPE</sequence>
<evidence type="ECO:0000256" key="6">
    <source>
        <dbReference type="SAM" id="Phobius"/>
    </source>
</evidence>
<feature type="transmembrane region" description="Helical" evidence="6">
    <location>
        <begin position="103"/>
        <end position="123"/>
    </location>
</feature>
<comment type="caution">
    <text evidence="7">The sequence shown here is derived from an EMBL/GenBank/DDBJ whole genome shotgun (WGS) entry which is preliminary data.</text>
</comment>
<dbReference type="InterPro" id="IPR050833">
    <property type="entry name" value="Poly_Biosynth_Transport"/>
</dbReference>
<protein>
    <submittedName>
        <fullName evidence="7">Lipopolysaccharide biosynthesis protein</fullName>
    </submittedName>
</protein>
<name>A0ABT7AEV7_9HYPH</name>
<feature type="transmembrane region" description="Helical" evidence="6">
    <location>
        <begin position="434"/>
        <end position="458"/>
    </location>
</feature>
<evidence type="ECO:0000256" key="2">
    <source>
        <dbReference type="ARBA" id="ARBA00022475"/>
    </source>
</evidence>
<dbReference type="Pfam" id="PF13440">
    <property type="entry name" value="Polysacc_synt_3"/>
    <property type="match status" value="1"/>
</dbReference>
<dbReference type="PANTHER" id="PTHR30250:SF11">
    <property type="entry name" value="O-ANTIGEN TRANSPORTER-RELATED"/>
    <property type="match status" value="1"/>
</dbReference>